<sequence>MTKPFTGQKGGSLSVRVAEYLPVEYSYDACLEAVTTMSVKV</sequence>
<keyword evidence="2" id="KW-1185">Reference proteome</keyword>
<dbReference type="AlphaFoldDB" id="A0A8A0RLU8"/>
<evidence type="ECO:0000313" key="1">
    <source>
        <dbReference type="EMBL" id="QSQ08437.1"/>
    </source>
</evidence>
<dbReference type="KEGG" id="kme:H0A61_00759"/>
<protein>
    <submittedName>
        <fullName evidence="1">Uncharacterized protein</fullName>
    </submittedName>
</protein>
<name>A0A8A0RLU8_9FIRM</name>
<dbReference type="EMBL" id="CP059066">
    <property type="protein sequence ID" value="QSQ08437.1"/>
    <property type="molecule type" value="Genomic_DNA"/>
</dbReference>
<evidence type="ECO:0000313" key="2">
    <source>
        <dbReference type="Proteomes" id="UP000662904"/>
    </source>
</evidence>
<gene>
    <name evidence="1" type="ORF">H0A61_00759</name>
</gene>
<organism evidence="1 2">
    <name type="scientific">Koleobacter methoxysyntrophicus</name>
    <dbReference type="NCBI Taxonomy" id="2751313"/>
    <lineage>
        <taxon>Bacteria</taxon>
        <taxon>Bacillati</taxon>
        <taxon>Bacillota</taxon>
        <taxon>Clostridia</taxon>
        <taxon>Koleobacterales</taxon>
        <taxon>Koleobacteraceae</taxon>
        <taxon>Koleobacter</taxon>
    </lineage>
</organism>
<dbReference type="Proteomes" id="UP000662904">
    <property type="component" value="Chromosome"/>
</dbReference>
<accession>A0A8A0RLU8</accession>
<reference evidence="1" key="1">
    <citation type="submission" date="2020-07" db="EMBL/GenBank/DDBJ databases">
        <title>Koleobacter methoxysyntrophicus gen. nov., sp. nov., a novel anaerobic bacterium isolated from deep subsurface oil field and proposal of Koleobacterales ord. nov. in the phylum Firmicutes.</title>
        <authorList>
            <person name="Sakamoto S."/>
            <person name="Tamaki H."/>
        </authorList>
    </citation>
    <scope>NUCLEOTIDE SEQUENCE</scope>
    <source>
        <strain evidence="1">NRmbB1</strain>
    </source>
</reference>
<proteinExistence type="predicted"/>